<comment type="caution">
    <text evidence="1">The sequence shown here is derived from an EMBL/GenBank/DDBJ whole genome shotgun (WGS) entry which is preliminary data.</text>
</comment>
<dbReference type="RefSeq" id="WP_204199198.1">
    <property type="nucleotide sequence ID" value="NZ_JAFEMC010000003.1"/>
</dbReference>
<gene>
    <name evidence="1" type="ORF">ILT43_12025</name>
</gene>
<evidence type="ECO:0000313" key="2">
    <source>
        <dbReference type="Proteomes" id="UP000763641"/>
    </source>
</evidence>
<organism evidence="1 2">
    <name type="scientific">Sphingomonas longa</name>
    <dbReference type="NCBI Taxonomy" id="2778730"/>
    <lineage>
        <taxon>Bacteria</taxon>
        <taxon>Pseudomonadati</taxon>
        <taxon>Pseudomonadota</taxon>
        <taxon>Alphaproteobacteria</taxon>
        <taxon>Sphingomonadales</taxon>
        <taxon>Sphingomonadaceae</taxon>
        <taxon>Sphingomonas</taxon>
    </lineage>
</organism>
<protein>
    <submittedName>
        <fullName evidence="1">Uncharacterized protein</fullName>
    </submittedName>
</protein>
<dbReference type="Proteomes" id="UP000763641">
    <property type="component" value="Unassembled WGS sequence"/>
</dbReference>
<evidence type="ECO:0000313" key="1">
    <source>
        <dbReference type="EMBL" id="MBM6577100.1"/>
    </source>
</evidence>
<proteinExistence type="predicted"/>
<sequence>MIQQHGDYPYVLEVQSFRANEAAAQGFFDDEVGIVMGHEQARTRSVNWRNGFRYEYTTKVAFADRGTALSFKLRFG</sequence>
<accession>A0ABS2D861</accession>
<keyword evidence="2" id="KW-1185">Reference proteome</keyword>
<dbReference type="EMBL" id="JAFEMC010000003">
    <property type="protein sequence ID" value="MBM6577100.1"/>
    <property type="molecule type" value="Genomic_DNA"/>
</dbReference>
<reference evidence="1 2" key="1">
    <citation type="submission" date="2020-12" db="EMBL/GenBank/DDBJ databases">
        <title>Sphingomonas sp.</title>
        <authorList>
            <person name="Kim M.K."/>
        </authorList>
    </citation>
    <scope>NUCLEOTIDE SEQUENCE [LARGE SCALE GENOMIC DNA]</scope>
    <source>
        <strain evidence="1 2">BT552</strain>
    </source>
</reference>
<name>A0ABS2D861_9SPHN</name>